<dbReference type="Pfam" id="PF07686">
    <property type="entry name" value="V-set"/>
    <property type="match status" value="2"/>
</dbReference>
<dbReference type="SMART" id="SM00409">
    <property type="entry name" value="IG"/>
    <property type="match status" value="2"/>
</dbReference>
<dbReference type="InterPro" id="IPR036179">
    <property type="entry name" value="Ig-like_dom_sf"/>
</dbReference>
<accession>A0ABQ7T7A3</accession>
<keyword evidence="3" id="KW-1185">Reference proteome</keyword>
<feature type="domain" description="Ig-like" evidence="1">
    <location>
        <begin position="137"/>
        <end position="247"/>
    </location>
</feature>
<name>A0ABQ7T7A3_PHRPL</name>
<evidence type="ECO:0000259" key="1">
    <source>
        <dbReference type="PROSITE" id="PS50835"/>
    </source>
</evidence>
<gene>
    <name evidence="2" type="ORF">JD844_015172</name>
</gene>
<dbReference type="InterPro" id="IPR013106">
    <property type="entry name" value="Ig_V-set"/>
</dbReference>
<dbReference type="SUPFAM" id="SSF48726">
    <property type="entry name" value="Immunoglobulin"/>
    <property type="match status" value="2"/>
</dbReference>
<dbReference type="Gene3D" id="2.60.40.10">
    <property type="entry name" value="Immunoglobulins"/>
    <property type="match status" value="2"/>
</dbReference>
<dbReference type="Proteomes" id="UP000826234">
    <property type="component" value="Unassembled WGS sequence"/>
</dbReference>
<dbReference type="InterPro" id="IPR003599">
    <property type="entry name" value="Ig_sub"/>
</dbReference>
<evidence type="ECO:0000313" key="2">
    <source>
        <dbReference type="EMBL" id="KAH0625590.1"/>
    </source>
</evidence>
<protein>
    <recommendedName>
        <fullName evidence="1">Ig-like domain-containing protein</fullName>
    </recommendedName>
</protein>
<dbReference type="SMART" id="SM00408">
    <property type="entry name" value="IGc2"/>
    <property type="match status" value="2"/>
</dbReference>
<dbReference type="SMART" id="SM00406">
    <property type="entry name" value="IGv"/>
    <property type="match status" value="2"/>
</dbReference>
<sequence>MKIGLFCTYPPNALRSHLSCVVNSQATLTQPESVSVAQGQTTKLSCSKSSGSWSSYVHWYQQRSGQAPRFVHCNGCSNRGEGIPDRFTASASGNTGYLTVTNVQPEDEANYYCSSCASWFGESTENGPSSWFFLSFPSSEGVSSQATITQLASQSASPGETAKLSCTRNGGGSWVDFHWYQQKAGQVPRYVHRVGKDRGEGIPDRFTASQSGDTGYLTITNIQAEDDGDYYCTAWYGPSSVLHSDRS</sequence>
<dbReference type="InterPro" id="IPR013783">
    <property type="entry name" value="Ig-like_fold"/>
</dbReference>
<proteinExistence type="predicted"/>
<organism evidence="2 3">
    <name type="scientific">Phrynosoma platyrhinos</name>
    <name type="common">Desert horned lizard</name>
    <dbReference type="NCBI Taxonomy" id="52577"/>
    <lineage>
        <taxon>Eukaryota</taxon>
        <taxon>Metazoa</taxon>
        <taxon>Chordata</taxon>
        <taxon>Craniata</taxon>
        <taxon>Vertebrata</taxon>
        <taxon>Euteleostomi</taxon>
        <taxon>Lepidosauria</taxon>
        <taxon>Squamata</taxon>
        <taxon>Bifurcata</taxon>
        <taxon>Unidentata</taxon>
        <taxon>Episquamata</taxon>
        <taxon>Toxicofera</taxon>
        <taxon>Iguania</taxon>
        <taxon>Phrynosomatidae</taxon>
        <taxon>Phrynosomatinae</taxon>
        <taxon>Phrynosoma</taxon>
    </lineage>
</organism>
<reference evidence="2 3" key="1">
    <citation type="journal article" date="2022" name="Gigascience">
        <title>A chromosome-level genome assembly and annotation of the desert horned lizard, Phrynosoma platyrhinos, provides insight into chromosomal rearrangements among reptiles.</title>
        <authorList>
            <person name="Koochekian N."/>
            <person name="Ascanio A."/>
            <person name="Farleigh K."/>
            <person name="Card D.C."/>
            <person name="Schield D.R."/>
            <person name="Castoe T.A."/>
            <person name="Jezkova T."/>
        </authorList>
    </citation>
    <scope>NUCLEOTIDE SEQUENCE [LARGE SCALE GENOMIC DNA]</scope>
    <source>
        <strain evidence="2">NK-2021</strain>
    </source>
</reference>
<dbReference type="EMBL" id="JAIPUX010001211">
    <property type="protein sequence ID" value="KAH0625590.1"/>
    <property type="molecule type" value="Genomic_DNA"/>
</dbReference>
<dbReference type="InterPro" id="IPR050150">
    <property type="entry name" value="IgV_Light_Chain"/>
</dbReference>
<dbReference type="PANTHER" id="PTHR23267">
    <property type="entry name" value="IMMUNOGLOBULIN LIGHT CHAIN"/>
    <property type="match status" value="1"/>
</dbReference>
<dbReference type="PROSITE" id="PS50835">
    <property type="entry name" value="IG_LIKE"/>
    <property type="match status" value="2"/>
</dbReference>
<evidence type="ECO:0000313" key="3">
    <source>
        <dbReference type="Proteomes" id="UP000826234"/>
    </source>
</evidence>
<dbReference type="InterPro" id="IPR003598">
    <property type="entry name" value="Ig_sub2"/>
</dbReference>
<feature type="domain" description="Ig-like" evidence="1">
    <location>
        <begin position="11"/>
        <end position="113"/>
    </location>
</feature>
<comment type="caution">
    <text evidence="2">The sequence shown here is derived from an EMBL/GenBank/DDBJ whole genome shotgun (WGS) entry which is preliminary data.</text>
</comment>
<dbReference type="InterPro" id="IPR007110">
    <property type="entry name" value="Ig-like_dom"/>
</dbReference>